<dbReference type="Proteomes" id="UP000254255">
    <property type="component" value="Unassembled WGS sequence"/>
</dbReference>
<dbReference type="AlphaFoldDB" id="A0A377CGA7"/>
<dbReference type="EMBL" id="UGET01000004">
    <property type="protein sequence ID" value="STL92965.1"/>
    <property type="molecule type" value="Genomic_DNA"/>
</dbReference>
<evidence type="ECO:0000256" key="3">
    <source>
        <dbReference type="ARBA" id="ARBA00022840"/>
    </source>
</evidence>
<evidence type="ECO:0000256" key="4">
    <source>
        <dbReference type="PROSITE-ProRule" id="PRU00409"/>
    </source>
</evidence>
<evidence type="ECO:0000313" key="6">
    <source>
        <dbReference type="EMBL" id="STL92965.1"/>
    </source>
</evidence>
<dbReference type="PROSITE" id="PS50975">
    <property type="entry name" value="ATP_GRASP"/>
    <property type="match status" value="1"/>
</dbReference>
<dbReference type="InterPro" id="IPR005479">
    <property type="entry name" value="CPAse_ATP-bd"/>
</dbReference>
<dbReference type="PROSITE" id="PS00867">
    <property type="entry name" value="CPSASE_2"/>
    <property type="match status" value="1"/>
</dbReference>
<dbReference type="SUPFAM" id="SSF56059">
    <property type="entry name" value="Glutathione synthetase ATP-binding domain-like"/>
    <property type="match status" value="1"/>
</dbReference>
<dbReference type="GO" id="GO:0046872">
    <property type="term" value="F:metal ion binding"/>
    <property type="evidence" value="ECO:0007669"/>
    <property type="project" value="InterPro"/>
</dbReference>
<dbReference type="GO" id="GO:0006541">
    <property type="term" value="P:glutamine metabolic process"/>
    <property type="evidence" value="ECO:0007669"/>
    <property type="project" value="TreeGrafter"/>
</dbReference>
<feature type="domain" description="ATP-grasp" evidence="5">
    <location>
        <begin position="1"/>
        <end position="62"/>
    </location>
</feature>
<dbReference type="GO" id="GO:0004088">
    <property type="term" value="F:carbamoyl-phosphate synthase (glutamine-hydrolyzing) activity"/>
    <property type="evidence" value="ECO:0007669"/>
    <property type="project" value="UniProtKB-EC"/>
</dbReference>
<accession>A0A377CGA7</accession>
<dbReference type="PANTHER" id="PTHR11405:SF53">
    <property type="entry name" value="CARBAMOYL-PHOSPHATE SYNTHASE [AMMONIA], MITOCHONDRIAL"/>
    <property type="match status" value="1"/>
</dbReference>
<evidence type="ECO:0000259" key="5">
    <source>
        <dbReference type="PROSITE" id="PS50975"/>
    </source>
</evidence>
<keyword evidence="1 6" id="KW-0436">Ligase</keyword>
<dbReference type="EC" id="6.3.5.5" evidence="6"/>
<dbReference type="Pfam" id="PF02786">
    <property type="entry name" value="CPSase_L_D2"/>
    <property type="match status" value="1"/>
</dbReference>
<gene>
    <name evidence="6" type="primary">carB_2</name>
    <name evidence="6" type="ORF">NCTC13148_04999</name>
</gene>
<evidence type="ECO:0000256" key="2">
    <source>
        <dbReference type="ARBA" id="ARBA00022741"/>
    </source>
</evidence>
<reference evidence="6 7" key="1">
    <citation type="submission" date="2018-06" db="EMBL/GenBank/DDBJ databases">
        <authorList>
            <consortium name="Pathogen Informatics"/>
            <person name="Doyle S."/>
        </authorList>
    </citation>
    <scope>NUCLEOTIDE SEQUENCE [LARGE SCALE GENOMIC DNA]</scope>
    <source>
        <strain evidence="6 7">NCTC13148</strain>
    </source>
</reference>
<dbReference type="InterPro" id="IPR011761">
    <property type="entry name" value="ATP-grasp"/>
</dbReference>
<protein>
    <submittedName>
        <fullName evidence="6">Carbamoyl-phosphate synthase large subunit</fullName>
        <ecNumber evidence="6">6.3.5.5</ecNumber>
    </submittedName>
</protein>
<dbReference type="Gene3D" id="3.30.470.20">
    <property type="entry name" value="ATP-grasp fold, B domain"/>
    <property type="match status" value="1"/>
</dbReference>
<evidence type="ECO:0000256" key="1">
    <source>
        <dbReference type="ARBA" id="ARBA00022598"/>
    </source>
</evidence>
<organism evidence="6 7">
    <name type="scientific">Escherichia coli</name>
    <dbReference type="NCBI Taxonomy" id="562"/>
    <lineage>
        <taxon>Bacteria</taxon>
        <taxon>Pseudomonadati</taxon>
        <taxon>Pseudomonadota</taxon>
        <taxon>Gammaproteobacteria</taxon>
        <taxon>Enterobacterales</taxon>
        <taxon>Enterobacteriaceae</taxon>
        <taxon>Escherichia</taxon>
    </lineage>
</organism>
<keyword evidence="3 4" id="KW-0067">ATP-binding</keyword>
<name>A0A377CGA7_ECOLX</name>
<dbReference type="GO" id="GO:0005737">
    <property type="term" value="C:cytoplasm"/>
    <property type="evidence" value="ECO:0007669"/>
    <property type="project" value="TreeGrafter"/>
</dbReference>
<evidence type="ECO:0000313" key="7">
    <source>
        <dbReference type="Proteomes" id="UP000254255"/>
    </source>
</evidence>
<dbReference type="GO" id="GO:0005524">
    <property type="term" value="F:ATP binding"/>
    <property type="evidence" value="ECO:0007669"/>
    <property type="project" value="UniProtKB-UniRule"/>
</dbReference>
<proteinExistence type="predicted"/>
<keyword evidence="2 4" id="KW-0547">Nucleotide-binding</keyword>
<sequence>MRQQVQKLAFELQVRGLMNVQFAVKNNEVYLIEVNPRAARTVPFVSKATGVPLAKVAARVMAGNRWLSRA</sequence>
<dbReference type="PANTHER" id="PTHR11405">
    <property type="entry name" value="CARBAMOYLTRANSFERASE FAMILY MEMBER"/>
    <property type="match status" value="1"/>
</dbReference>